<protein>
    <recommendedName>
        <fullName evidence="1">Fe/B12 periplasmic-binding domain-containing protein</fullName>
    </recommendedName>
</protein>
<organism evidence="2 3">
    <name type="scientific">Vibrio tapetis subsp. tapetis</name>
    <dbReference type="NCBI Taxonomy" id="1671868"/>
    <lineage>
        <taxon>Bacteria</taxon>
        <taxon>Pseudomonadati</taxon>
        <taxon>Pseudomonadota</taxon>
        <taxon>Gammaproteobacteria</taxon>
        <taxon>Vibrionales</taxon>
        <taxon>Vibrionaceae</taxon>
        <taxon>Vibrio</taxon>
    </lineage>
</organism>
<sequence>MSKILSTLNSLNIQARLIACIVLLTTPLMSSLSVAHPIVVPPERVVAIHQSAIENMLRLDLQEHLVGVAYIDDELPPLLAKKLHGVPHVAKALPSREQLLSLKADLIYAGFPSAFTPSTLGNIAWWQSKGSQVVINPYSKRSSNNPIKWSDAWQDLHELAQIFHVTERAKRLENAAKQRLPLPTALTKPKPKVLLIDAYSLQANIGACCGGADLMIRLAGGHNVGMH</sequence>
<gene>
    <name evidence="2" type="ORF">VTAP4600_A1814</name>
</gene>
<dbReference type="PROSITE" id="PS50983">
    <property type="entry name" value="FE_B12_PBP"/>
    <property type="match status" value="1"/>
</dbReference>
<name>A0A2N8ZD24_9VIBR</name>
<dbReference type="AlphaFoldDB" id="A0A2N8ZD24"/>
<evidence type="ECO:0000259" key="1">
    <source>
        <dbReference type="PROSITE" id="PS50983"/>
    </source>
</evidence>
<evidence type="ECO:0000313" key="3">
    <source>
        <dbReference type="Proteomes" id="UP000235828"/>
    </source>
</evidence>
<keyword evidence="3" id="KW-1185">Reference proteome</keyword>
<dbReference type="SUPFAM" id="SSF53807">
    <property type="entry name" value="Helical backbone' metal receptor"/>
    <property type="match status" value="1"/>
</dbReference>
<evidence type="ECO:0000313" key="2">
    <source>
        <dbReference type="EMBL" id="SON49793.1"/>
    </source>
</evidence>
<accession>A0A2N8ZD24</accession>
<reference evidence="2 3" key="1">
    <citation type="submission" date="2017-10" db="EMBL/GenBank/DDBJ databases">
        <authorList>
            <person name="Banno H."/>
            <person name="Chua N.-H."/>
        </authorList>
    </citation>
    <scope>NUCLEOTIDE SEQUENCE [LARGE SCALE GENOMIC DNA]</scope>
    <source>
        <strain evidence="2">Vibrio tapetis CECT4600</strain>
    </source>
</reference>
<dbReference type="RefSeq" id="WP_145958563.1">
    <property type="nucleotide sequence ID" value="NZ_LT960611.1"/>
</dbReference>
<dbReference type="OrthoDB" id="9797850at2"/>
<dbReference type="PANTHER" id="PTHR30535">
    <property type="entry name" value="VITAMIN B12-BINDING PROTEIN"/>
    <property type="match status" value="1"/>
</dbReference>
<feature type="domain" description="Fe/B12 periplasmic-binding" evidence="1">
    <location>
        <begin position="44"/>
        <end position="227"/>
    </location>
</feature>
<dbReference type="InterPro" id="IPR050902">
    <property type="entry name" value="ABC_Transporter_SBP"/>
</dbReference>
<dbReference type="InterPro" id="IPR002491">
    <property type="entry name" value="ABC_transptr_periplasmic_BD"/>
</dbReference>
<dbReference type="KEGG" id="vta:A1814"/>
<dbReference type="Proteomes" id="UP000235828">
    <property type="component" value="Chromosome A"/>
</dbReference>
<proteinExistence type="predicted"/>
<dbReference type="Gene3D" id="3.40.50.1980">
    <property type="entry name" value="Nitrogenase molybdenum iron protein domain"/>
    <property type="match status" value="2"/>
</dbReference>
<dbReference type="PANTHER" id="PTHR30535:SF7">
    <property type="entry name" value="IRON(III) DICITRATE-BINDING PROTEIN"/>
    <property type="match status" value="1"/>
</dbReference>
<dbReference type="EMBL" id="LT960611">
    <property type="protein sequence ID" value="SON49793.1"/>
    <property type="molecule type" value="Genomic_DNA"/>
</dbReference>